<dbReference type="EMBL" id="JAATIP010000461">
    <property type="protein sequence ID" value="KAF4348391.1"/>
    <property type="molecule type" value="Genomic_DNA"/>
</dbReference>
<comment type="caution">
    <text evidence="2">The sequence shown here is derived from an EMBL/GenBank/DDBJ whole genome shotgun (WGS) entry which is preliminary data.</text>
</comment>
<dbReference type="AlphaFoldDB" id="A0A7J6DQL2"/>
<name>A0A7J6DQL2_CANSA</name>
<gene>
    <name evidence="2" type="ORF">F8388_026654</name>
</gene>
<feature type="compositionally biased region" description="Basic residues" evidence="1">
    <location>
        <begin position="528"/>
        <end position="537"/>
    </location>
</feature>
<dbReference type="PANTHER" id="PTHR44303:SF2">
    <property type="entry name" value="DNAJ HOMOLOG SUBFAMILY C MEMBER 16"/>
    <property type="match status" value="1"/>
</dbReference>
<dbReference type="SUPFAM" id="SSF52833">
    <property type="entry name" value="Thioredoxin-like"/>
    <property type="match status" value="1"/>
</dbReference>
<dbReference type="InterPro" id="IPR052448">
    <property type="entry name" value="DnaJ_C16_autophagy_reg"/>
</dbReference>
<evidence type="ECO:0008006" key="4">
    <source>
        <dbReference type="Google" id="ProtNLM"/>
    </source>
</evidence>
<accession>A0A7J6DQL2</accession>
<dbReference type="InterPro" id="IPR036249">
    <property type="entry name" value="Thioredoxin-like_sf"/>
</dbReference>
<evidence type="ECO:0000313" key="2">
    <source>
        <dbReference type="EMBL" id="KAF4348391.1"/>
    </source>
</evidence>
<proteinExistence type="predicted"/>
<protein>
    <recommendedName>
        <fullName evidence="4">DNAJ heat shock N-terminal domain-containing protein</fullName>
    </recommendedName>
</protein>
<reference evidence="2 3" key="1">
    <citation type="journal article" date="2020" name="bioRxiv">
        <title>Sequence and annotation of 42 cannabis genomes reveals extensive copy number variation in cannabinoid synthesis and pathogen resistance genes.</title>
        <authorList>
            <person name="Mckernan K.J."/>
            <person name="Helbert Y."/>
            <person name="Kane L.T."/>
            <person name="Ebling H."/>
            <person name="Zhang L."/>
            <person name="Liu B."/>
            <person name="Eaton Z."/>
            <person name="Mclaughlin S."/>
            <person name="Kingan S."/>
            <person name="Baybayan P."/>
            <person name="Concepcion G."/>
            <person name="Jordan M."/>
            <person name="Riva A."/>
            <person name="Barbazuk W."/>
            <person name="Harkins T."/>
        </authorList>
    </citation>
    <scope>NUCLEOTIDE SEQUENCE [LARGE SCALE GENOMIC DNA]</scope>
    <source>
        <strain evidence="3">cv. Jamaican Lion 4</strain>
        <tissue evidence="2">Leaf</tissue>
    </source>
</reference>
<sequence length="569" mass="64909">MLTEILFSCFHLEARALFSFLMLGKELVYFSFPLWKYPAFFIMVSASVFFFPVFFAEHSVLLDGVATTASVELGNLHLVAYLSEKKATGRPFFRNGFPSLVAFPEGCRTADCLSRYDGELSVDAVTEWFTTNIVGLPRIFYYSKETLGQNFLAKVSPHKVKVIIFSRTGERAVPVVRQAAKKYWSHASFAFVLWREEESSVWFNAFEVESAPAIVFLKDPGAKPVVHHGAVNNTWFSTIMEQNKMLELPQLRSETSIELGCDARDHSRAGYDTSTWYCAILAGRHGPELNKMRETIRRVQELLSSDIESSEDQTTAPALGAIRSKRLTFTWLEGETQKRYCFFYLNSENSYDTCGPRRDLADVPQLFIVRYKRNASEEDTKPKRKKGSIWDSLQEQELDPASQLVAKYNGSDETSEIIKWVSQIIKDGDSRDLPHYRTKTPELVPDDAQPIWSKGVQSLPSTSRIKQHIRGFITKIYDLIQDPRIGPILLLAALISFGTIWLQRSQPPQQPNQQDSNQPSQPNAKFQEKRKARRRERVRTASNERPSPSITDEEPKNAYQMPFSDSDSE</sequence>
<feature type="compositionally biased region" description="Low complexity" evidence="1">
    <location>
        <begin position="505"/>
        <end position="525"/>
    </location>
</feature>
<evidence type="ECO:0000256" key="1">
    <source>
        <dbReference type="SAM" id="MobiDB-lite"/>
    </source>
</evidence>
<feature type="region of interest" description="Disordered" evidence="1">
    <location>
        <begin position="505"/>
        <end position="569"/>
    </location>
</feature>
<organism evidence="2 3">
    <name type="scientific">Cannabis sativa</name>
    <name type="common">Hemp</name>
    <name type="synonym">Marijuana</name>
    <dbReference type="NCBI Taxonomy" id="3483"/>
    <lineage>
        <taxon>Eukaryota</taxon>
        <taxon>Viridiplantae</taxon>
        <taxon>Streptophyta</taxon>
        <taxon>Embryophyta</taxon>
        <taxon>Tracheophyta</taxon>
        <taxon>Spermatophyta</taxon>
        <taxon>Magnoliopsida</taxon>
        <taxon>eudicotyledons</taxon>
        <taxon>Gunneridae</taxon>
        <taxon>Pentapetalae</taxon>
        <taxon>rosids</taxon>
        <taxon>fabids</taxon>
        <taxon>Rosales</taxon>
        <taxon>Cannabaceae</taxon>
        <taxon>Cannabis</taxon>
    </lineage>
</organism>
<evidence type="ECO:0000313" key="3">
    <source>
        <dbReference type="Proteomes" id="UP000525078"/>
    </source>
</evidence>
<dbReference type="Proteomes" id="UP000525078">
    <property type="component" value="Unassembled WGS sequence"/>
</dbReference>
<dbReference type="PANTHER" id="PTHR44303">
    <property type="entry name" value="DNAJ HOMOLOG SUBFAMILY C MEMBER 16"/>
    <property type="match status" value="1"/>
</dbReference>